<dbReference type="AlphaFoldDB" id="G6Y7R3"/>
<dbReference type="eggNOG" id="ENOG50336HT">
    <property type="taxonomic scope" value="Bacteria"/>
</dbReference>
<evidence type="ECO:0000256" key="1">
    <source>
        <dbReference type="SAM" id="SignalP"/>
    </source>
</evidence>
<keyword evidence="1" id="KW-0732">Signal</keyword>
<dbReference type="Proteomes" id="UP000002949">
    <property type="component" value="Unassembled WGS sequence"/>
</dbReference>
<feature type="chain" id="PRO_5003490405" description="Lipoprotein" evidence="1">
    <location>
        <begin position="26"/>
        <end position="133"/>
    </location>
</feature>
<feature type="signal peptide" evidence="1">
    <location>
        <begin position="1"/>
        <end position="25"/>
    </location>
</feature>
<sequence length="133" mass="14274">MKTAYFSTMLGKGFGMRIAMSVALAATVAGCATSPVDYDATLSQQDQKWASPECQQARAAASAYAVREKTHPGWEFVALGPYGLGIIAAAKEQEQKQRKLLARELHLQCSSLPLPKELQGELSPAGASQTKYP</sequence>
<dbReference type="EMBL" id="AGSN01000085">
    <property type="protein sequence ID" value="EHH12147.1"/>
    <property type="molecule type" value="Genomic_DNA"/>
</dbReference>
<reference evidence="2 3" key="1">
    <citation type="journal article" date="2012" name="J. Bacteriol.">
        <title>Draft Genome Sequence of Plant Growth-Promoting Rhizobium Mesorhizobium amorphae, Isolated from Zinc-Lead Mine Tailings.</title>
        <authorList>
            <person name="Hao X."/>
            <person name="Lin Y."/>
            <person name="Johnstone L."/>
            <person name="Baltrus D.A."/>
            <person name="Miller S.J."/>
            <person name="Wei G."/>
            <person name="Rensing C."/>
        </authorList>
    </citation>
    <scope>NUCLEOTIDE SEQUENCE [LARGE SCALE GENOMIC DNA]</scope>
    <source>
        <strain evidence="2 3">CCNWGS0123</strain>
    </source>
</reference>
<organism evidence="2 3">
    <name type="scientific">Mesorhizobium amorphae CCNWGS0123</name>
    <dbReference type="NCBI Taxonomy" id="1082933"/>
    <lineage>
        <taxon>Bacteria</taxon>
        <taxon>Pseudomonadati</taxon>
        <taxon>Pseudomonadota</taxon>
        <taxon>Alphaproteobacteria</taxon>
        <taxon>Hyphomicrobiales</taxon>
        <taxon>Phyllobacteriaceae</taxon>
        <taxon>Mesorhizobium</taxon>
    </lineage>
</organism>
<evidence type="ECO:0008006" key="4">
    <source>
        <dbReference type="Google" id="ProtNLM"/>
    </source>
</evidence>
<evidence type="ECO:0000313" key="2">
    <source>
        <dbReference type="EMBL" id="EHH12147.1"/>
    </source>
</evidence>
<dbReference type="PROSITE" id="PS51257">
    <property type="entry name" value="PROKAR_LIPOPROTEIN"/>
    <property type="match status" value="1"/>
</dbReference>
<protein>
    <recommendedName>
        <fullName evidence="4">Lipoprotein</fullName>
    </recommendedName>
</protein>
<name>G6Y7R3_9HYPH</name>
<dbReference type="PATRIC" id="fig|1082933.3.peg.1901"/>
<gene>
    <name evidence="2" type="ORF">MEA186_09895</name>
</gene>
<proteinExistence type="predicted"/>
<evidence type="ECO:0000313" key="3">
    <source>
        <dbReference type="Proteomes" id="UP000002949"/>
    </source>
</evidence>
<keyword evidence="3" id="KW-1185">Reference proteome</keyword>
<accession>G6Y7R3</accession>